<dbReference type="InterPro" id="IPR051473">
    <property type="entry name" value="P2Ox-like"/>
</dbReference>
<proteinExistence type="inferred from homology"/>
<evidence type="ECO:0000313" key="8">
    <source>
        <dbReference type="EMBL" id="SIR28951.1"/>
    </source>
</evidence>
<dbReference type="PANTHER" id="PTHR42784:SF1">
    <property type="entry name" value="PYRANOSE 2-OXIDASE"/>
    <property type="match status" value="1"/>
</dbReference>
<gene>
    <name evidence="8" type="ORF">SAMN05421641_13712</name>
</gene>
<keyword evidence="3" id="KW-0285">Flavoprotein</keyword>
<keyword evidence="5" id="KW-0560">Oxidoreductase</keyword>
<dbReference type="GO" id="GO:0016614">
    <property type="term" value="F:oxidoreductase activity, acting on CH-OH group of donors"/>
    <property type="evidence" value="ECO:0007669"/>
    <property type="project" value="InterPro"/>
</dbReference>
<name>A0A1N6ZQE4_9RHOB</name>
<protein>
    <submittedName>
        <fullName evidence="8">Choline dehydrogenase</fullName>
    </submittedName>
</protein>
<reference evidence="8 9" key="1">
    <citation type="submission" date="2017-01" db="EMBL/GenBank/DDBJ databases">
        <authorList>
            <person name="Varghese N."/>
            <person name="Submissions S."/>
        </authorList>
    </citation>
    <scope>NUCLEOTIDE SEQUENCE [LARGE SCALE GENOMIC DNA]</scope>
    <source>
        <strain evidence="8 9">ATCC 700171</strain>
    </source>
</reference>
<dbReference type="Proteomes" id="UP000323956">
    <property type="component" value="Unassembled WGS sequence"/>
</dbReference>
<dbReference type="OrthoDB" id="9798604at2"/>
<dbReference type="InterPro" id="IPR000172">
    <property type="entry name" value="GMC_OxRdtase_N"/>
</dbReference>
<dbReference type="Pfam" id="PF05199">
    <property type="entry name" value="GMC_oxred_C"/>
    <property type="match status" value="1"/>
</dbReference>
<evidence type="ECO:0000259" key="6">
    <source>
        <dbReference type="Pfam" id="PF00732"/>
    </source>
</evidence>
<feature type="domain" description="Glucose-methanol-choline oxidoreductase C-terminal" evidence="7">
    <location>
        <begin position="450"/>
        <end position="509"/>
    </location>
</feature>
<comment type="similarity">
    <text evidence="2">Belongs to the GMC oxidoreductase family.</text>
</comment>
<sequence length="532" mass="57781">MDDLRTREWDAVVIGTGIGGGTVGRGLAEAGLSVLYVEKGPDLGDASLSALDLKTRDPQERMDHGAWPCLLEAQLDGNWCELDGMMGAGVGGTSAFYAATLERPERHDMENSRDHPHPTGGWPVGYDEMRPWFELAERYFHINGEPDPLAPAGAKLLPPVQPLPASDAALIAALRRTGLHPYRTHMAARFLPGCEHCFGRRCPRRCKMDGRSAGVLPALETGRAALIDRCTVTRILADGRRVLGLVCRREGQEFTLRARTYVLAAGGLGSPSLLLRSACETWPQGLGNRNGMVGRNLMFHLSEIIAIWAGQGRSEAGASRSISMRDLYFLDGQRFGTVQSMGLTAGYGEILHALNGRFDQSALRRVRPLRHGLRLPAMAAARLLGHAKLFVGVLEDLPYAHNRVLPDPDDPDRLRCCYDISEELRGRRAAFRKALRAAFRPHRAMFMGAAPQLNFAHPCGTLRFGRDPATSVLDPGCRLHGIENLHVADSSFMPTSNGVNPSLTIAANALRVADGIVAGRQPRLAAGGSLGY</sequence>
<dbReference type="Pfam" id="PF00732">
    <property type="entry name" value="GMC_oxred_N"/>
    <property type="match status" value="1"/>
</dbReference>
<keyword evidence="4" id="KW-0274">FAD</keyword>
<evidence type="ECO:0000256" key="5">
    <source>
        <dbReference type="ARBA" id="ARBA00023002"/>
    </source>
</evidence>
<dbReference type="AlphaFoldDB" id="A0A1N6ZQE4"/>
<dbReference type="Gene3D" id="3.50.50.60">
    <property type="entry name" value="FAD/NAD(P)-binding domain"/>
    <property type="match status" value="2"/>
</dbReference>
<dbReference type="InterPro" id="IPR007867">
    <property type="entry name" value="GMC_OxRtase_C"/>
</dbReference>
<dbReference type="SUPFAM" id="SSF51905">
    <property type="entry name" value="FAD/NAD(P)-binding domain"/>
    <property type="match status" value="1"/>
</dbReference>
<evidence type="ECO:0000256" key="1">
    <source>
        <dbReference type="ARBA" id="ARBA00001974"/>
    </source>
</evidence>
<evidence type="ECO:0000313" key="9">
    <source>
        <dbReference type="Proteomes" id="UP000323956"/>
    </source>
</evidence>
<evidence type="ECO:0000256" key="4">
    <source>
        <dbReference type="ARBA" id="ARBA00022827"/>
    </source>
</evidence>
<organism evidence="8 9">
    <name type="scientific">Paracoccus thiocyanatus</name>
    <dbReference type="NCBI Taxonomy" id="34006"/>
    <lineage>
        <taxon>Bacteria</taxon>
        <taxon>Pseudomonadati</taxon>
        <taxon>Pseudomonadota</taxon>
        <taxon>Alphaproteobacteria</taxon>
        <taxon>Rhodobacterales</taxon>
        <taxon>Paracoccaceae</taxon>
        <taxon>Paracoccus</taxon>
    </lineage>
</organism>
<evidence type="ECO:0000256" key="2">
    <source>
        <dbReference type="ARBA" id="ARBA00010790"/>
    </source>
</evidence>
<dbReference type="GO" id="GO:0050660">
    <property type="term" value="F:flavin adenine dinucleotide binding"/>
    <property type="evidence" value="ECO:0007669"/>
    <property type="project" value="InterPro"/>
</dbReference>
<comment type="cofactor">
    <cofactor evidence="1">
        <name>FAD</name>
        <dbReference type="ChEBI" id="CHEBI:57692"/>
    </cofactor>
</comment>
<dbReference type="PANTHER" id="PTHR42784">
    <property type="entry name" value="PYRANOSE 2-OXIDASE"/>
    <property type="match status" value="1"/>
</dbReference>
<accession>A0A1N6ZQE4</accession>
<feature type="domain" description="Glucose-methanol-choline oxidoreductase N-terminal" evidence="6">
    <location>
        <begin position="86"/>
        <end position="301"/>
    </location>
</feature>
<evidence type="ECO:0000259" key="7">
    <source>
        <dbReference type="Pfam" id="PF05199"/>
    </source>
</evidence>
<dbReference type="EMBL" id="FTMK01000037">
    <property type="protein sequence ID" value="SIR28951.1"/>
    <property type="molecule type" value="Genomic_DNA"/>
</dbReference>
<dbReference type="InterPro" id="IPR036188">
    <property type="entry name" value="FAD/NAD-bd_sf"/>
</dbReference>
<dbReference type="RefSeq" id="WP_149766783.1">
    <property type="nucleotide sequence ID" value="NZ_FTMK01000037.1"/>
</dbReference>
<evidence type="ECO:0000256" key="3">
    <source>
        <dbReference type="ARBA" id="ARBA00022630"/>
    </source>
</evidence>